<dbReference type="EMBL" id="MU118043">
    <property type="protein sequence ID" value="KAF9647012.1"/>
    <property type="molecule type" value="Genomic_DNA"/>
</dbReference>
<accession>A0ACB6ZBS2</accession>
<name>A0ACB6ZBS2_THEGA</name>
<reference evidence="1" key="1">
    <citation type="submission" date="2019-10" db="EMBL/GenBank/DDBJ databases">
        <authorList>
            <consortium name="DOE Joint Genome Institute"/>
            <person name="Kuo A."/>
            <person name="Miyauchi S."/>
            <person name="Kiss E."/>
            <person name="Drula E."/>
            <person name="Kohler A."/>
            <person name="Sanchez-Garcia M."/>
            <person name="Andreopoulos B."/>
            <person name="Barry K.W."/>
            <person name="Bonito G."/>
            <person name="Buee M."/>
            <person name="Carver A."/>
            <person name="Chen C."/>
            <person name="Cichocki N."/>
            <person name="Clum A."/>
            <person name="Culley D."/>
            <person name="Crous P.W."/>
            <person name="Fauchery L."/>
            <person name="Girlanda M."/>
            <person name="Hayes R."/>
            <person name="Keri Z."/>
            <person name="Labutti K."/>
            <person name="Lipzen A."/>
            <person name="Lombard V."/>
            <person name="Magnuson J."/>
            <person name="Maillard F."/>
            <person name="Morin E."/>
            <person name="Murat C."/>
            <person name="Nolan M."/>
            <person name="Ohm R."/>
            <person name="Pangilinan J."/>
            <person name="Pereira M."/>
            <person name="Perotto S."/>
            <person name="Peter M."/>
            <person name="Riley R."/>
            <person name="Sitrit Y."/>
            <person name="Stielow B."/>
            <person name="Szollosi G."/>
            <person name="Zifcakova L."/>
            <person name="Stursova M."/>
            <person name="Spatafora J.W."/>
            <person name="Tedersoo L."/>
            <person name="Vaario L.-M."/>
            <person name="Yamada A."/>
            <person name="Yan M."/>
            <person name="Wang P."/>
            <person name="Xu J."/>
            <person name="Bruns T."/>
            <person name="Baldrian P."/>
            <person name="Vilgalys R."/>
            <person name="Henrissat B."/>
            <person name="Grigoriev I.V."/>
            <person name="Hibbett D."/>
            <person name="Nagy L.G."/>
            <person name="Martin F.M."/>
        </authorList>
    </citation>
    <scope>NUCLEOTIDE SEQUENCE</scope>
    <source>
        <strain evidence="1">P2</strain>
    </source>
</reference>
<evidence type="ECO:0000313" key="1">
    <source>
        <dbReference type="EMBL" id="KAF9647012.1"/>
    </source>
</evidence>
<proteinExistence type="predicted"/>
<reference evidence="1" key="2">
    <citation type="journal article" date="2020" name="Nat. Commun.">
        <title>Large-scale genome sequencing of mycorrhizal fungi provides insights into the early evolution of symbiotic traits.</title>
        <authorList>
            <person name="Miyauchi S."/>
            <person name="Kiss E."/>
            <person name="Kuo A."/>
            <person name="Drula E."/>
            <person name="Kohler A."/>
            <person name="Sanchez-Garcia M."/>
            <person name="Morin E."/>
            <person name="Andreopoulos B."/>
            <person name="Barry K.W."/>
            <person name="Bonito G."/>
            <person name="Buee M."/>
            <person name="Carver A."/>
            <person name="Chen C."/>
            <person name="Cichocki N."/>
            <person name="Clum A."/>
            <person name="Culley D."/>
            <person name="Crous P.W."/>
            <person name="Fauchery L."/>
            <person name="Girlanda M."/>
            <person name="Hayes R.D."/>
            <person name="Keri Z."/>
            <person name="LaButti K."/>
            <person name="Lipzen A."/>
            <person name="Lombard V."/>
            <person name="Magnuson J."/>
            <person name="Maillard F."/>
            <person name="Murat C."/>
            <person name="Nolan M."/>
            <person name="Ohm R.A."/>
            <person name="Pangilinan J."/>
            <person name="Pereira M.F."/>
            <person name="Perotto S."/>
            <person name="Peter M."/>
            <person name="Pfister S."/>
            <person name="Riley R."/>
            <person name="Sitrit Y."/>
            <person name="Stielow J.B."/>
            <person name="Szollosi G."/>
            <person name="Zifcakova L."/>
            <person name="Stursova M."/>
            <person name="Spatafora J.W."/>
            <person name="Tedersoo L."/>
            <person name="Vaario L.M."/>
            <person name="Yamada A."/>
            <person name="Yan M."/>
            <person name="Wang P."/>
            <person name="Xu J."/>
            <person name="Bruns T."/>
            <person name="Baldrian P."/>
            <person name="Vilgalys R."/>
            <person name="Dunand C."/>
            <person name="Henrissat B."/>
            <person name="Grigoriev I.V."/>
            <person name="Hibbett D."/>
            <person name="Nagy L.G."/>
            <person name="Martin F.M."/>
        </authorList>
    </citation>
    <scope>NUCLEOTIDE SEQUENCE</scope>
    <source>
        <strain evidence="1">P2</strain>
    </source>
</reference>
<organism evidence="1 2">
    <name type="scientific">Thelephora ganbajun</name>
    <name type="common">Ganba fungus</name>
    <dbReference type="NCBI Taxonomy" id="370292"/>
    <lineage>
        <taxon>Eukaryota</taxon>
        <taxon>Fungi</taxon>
        <taxon>Dikarya</taxon>
        <taxon>Basidiomycota</taxon>
        <taxon>Agaricomycotina</taxon>
        <taxon>Agaricomycetes</taxon>
        <taxon>Thelephorales</taxon>
        <taxon>Thelephoraceae</taxon>
        <taxon>Thelephora</taxon>
    </lineage>
</organism>
<sequence>MENGIKLSYSFGASDPCETYFQKFATFFKRAVGITPHHAEDNMCVTLKPNVPGFTPPSSHTTNKVNGVEYIVAATDADKLSILDPETLEILGPAAHYYDLNPVLKGISLTASHACTDPINGDLFNHGYKFGPSAGYTVFRIRGNGPDRGKLTVLAKVTDAPPAYLHSSCLTEKYFILCVWQADIKWHGLTIPFHRNIMDGIGDWDPEREALFYVIDREAGGIVAKYKTDPYFCFHAINAYDEGDDIIIDLTAYDDHSILSTLKLDNMRFPLEYPKAPRGSPKRFLLTNVSSIPNGTTAPAKTVFYCAKTKVMELPTIHPAKYHQKYRYCYGISVGGGPEVVISDEILKLDMDHPEVESAEIRANGSGQVWREEGCVPGEPIFVPRPGGTEEDDGVVLTVVLDSTLLRSKLVILDAKTMKEIARAEMETIFPAGFHGVFAKSVL</sequence>
<keyword evidence="2" id="KW-1185">Reference proteome</keyword>
<evidence type="ECO:0000313" key="2">
    <source>
        <dbReference type="Proteomes" id="UP000886501"/>
    </source>
</evidence>
<protein>
    <submittedName>
        <fullName evidence="1">Uncharacterized protein</fullName>
    </submittedName>
</protein>
<dbReference type="Proteomes" id="UP000886501">
    <property type="component" value="Unassembled WGS sequence"/>
</dbReference>
<comment type="caution">
    <text evidence="1">The sequence shown here is derived from an EMBL/GenBank/DDBJ whole genome shotgun (WGS) entry which is preliminary data.</text>
</comment>
<gene>
    <name evidence="1" type="ORF">BDM02DRAFT_3117727</name>
</gene>